<evidence type="ECO:0000256" key="1">
    <source>
        <dbReference type="SAM" id="SignalP"/>
    </source>
</evidence>
<evidence type="ECO:0000313" key="2">
    <source>
        <dbReference type="EMBL" id="VDD80931.1"/>
    </source>
</evidence>
<evidence type="ECO:0000313" key="3">
    <source>
        <dbReference type="Proteomes" id="UP000267029"/>
    </source>
</evidence>
<feature type="chain" id="PRO_5043132273" evidence="1">
    <location>
        <begin position="24"/>
        <end position="91"/>
    </location>
</feature>
<protein>
    <submittedName>
        <fullName evidence="4">Secreted protein</fullName>
    </submittedName>
</protein>
<dbReference type="WBParaSite" id="MCU_002842-RA">
    <property type="protein sequence ID" value="MCU_002842-RA"/>
    <property type="gene ID" value="MCU_002842"/>
</dbReference>
<evidence type="ECO:0000313" key="4">
    <source>
        <dbReference type="WBParaSite" id="MCU_002842-RA"/>
    </source>
</evidence>
<keyword evidence="3" id="KW-1185">Reference proteome</keyword>
<dbReference type="Proteomes" id="UP000267029">
    <property type="component" value="Unassembled WGS sequence"/>
</dbReference>
<organism evidence="2 3">
    <name type="scientific">Mesocestoides corti</name>
    <name type="common">Flatworm</name>
    <dbReference type="NCBI Taxonomy" id="53468"/>
    <lineage>
        <taxon>Eukaryota</taxon>
        <taxon>Metazoa</taxon>
        <taxon>Spiralia</taxon>
        <taxon>Lophotrochozoa</taxon>
        <taxon>Platyhelminthes</taxon>
        <taxon>Cestoda</taxon>
        <taxon>Eucestoda</taxon>
        <taxon>Cyclophyllidea</taxon>
        <taxon>Mesocestoididae</taxon>
        <taxon>Mesocestoides</taxon>
    </lineage>
</organism>
<reference evidence="2 3" key="1">
    <citation type="submission" date="2018-10" db="EMBL/GenBank/DDBJ databases">
        <authorList>
            <consortium name="Pathogen Informatics"/>
        </authorList>
    </citation>
    <scope>NUCLEOTIDE SEQUENCE [LARGE SCALE GENOMIC DNA]</scope>
</reference>
<dbReference type="EMBL" id="UXSR01005309">
    <property type="protein sequence ID" value="VDD80931.1"/>
    <property type="molecule type" value="Genomic_DNA"/>
</dbReference>
<dbReference type="AlphaFoldDB" id="A0A0R3UHT4"/>
<proteinExistence type="predicted"/>
<sequence length="91" mass="10428">MMMMMMVVVVVVFDSHHFPLTTTKRFAIIFPLVSSLESLFSQHDRISQLSSALTFYSALDSSTLNDLTIRRHAQRFRFALLETTIVDGIVF</sequence>
<accession>A0A0R3UHT4</accession>
<keyword evidence="1" id="KW-0732">Signal</keyword>
<name>A0A0R3UHT4_MESCO</name>
<reference evidence="4" key="2">
    <citation type="submission" date="2019-11" db="UniProtKB">
        <authorList>
            <consortium name="WormBaseParasite"/>
        </authorList>
    </citation>
    <scope>IDENTIFICATION</scope>
</reference>
<gene>
    <name evidence="2" type="ORF">MCOS_LOCUS6934</name>
</gene>
<feature type="signal peptide" evidence="1">
    <location>
        <begin position="1"/>
        <end position="23"/>
    </location>
</feature>